<keyword evidence="3" id="KW-0863">Zinc-finger</keyword>
<dbReference type="InterPro" id="IPR001202">
    <property type="entry name" value="WW_dom"/>
</dbReference>
<dbReference type="PROSITE" id="PS50171">
    <property type="entry name" value="ZF_MATRIN"/>
    <property type="match status" value="1"/>
</dbReference>
<evidence type="ECO:0000259" key="9">
    <source>
        <dbReference type="PROSITE" id="PS50171"/>
    </source>
</evidence>
<evidence type="ECO:0000313" key="10">
    <source>
        <dbReference type="EMBL" id="CAH4037783.1"/>
    </source>
</evidence>
<evidence type="ECO:0000313" key="11">
    <source>
        <dbReference type="Proteomes" id="UP001152562"/>
    </source>
</evidence>
<feature type="domain" description="Matrin-type" evidence="9">
    <location>
        <begin position="33"/>
        <end position="64"/>
    </location>
</feature>
<keyword evidence="4" id="KW-0862">Zinc</keyword>
<dbReference type="Proteomes" id="UP001152562">
    <property type="component" value="Unassembled WGS sequence"/>
</dbReference>
<comment type="subcellular location">
    <subcellularLocation>
        <location evidence="1">Nucleus</location>
    </subcellularLocation>
</comment>
<dbReference type="EMBL" id="CALOZG010000085">
    <property type="protein sequence ID" value="CAH4037783.1"/>
    <property type="molecule type" value="Genomic_DNA"/>
</dbReference>
<dbReference type="SUPFAM" id="SSF51045">
    <property type="entry name" value="WW domain"/>
    <property type="match status" value="1"/>
</dbReference>
<evidence type="ECO:0000256" key="2">
    <source>
        <dbReference type="ARBA" id="ARBA00022723"/>
    </source>
</evidence>
<comment type="caution">
    <text evidence="10">The sequence shown here is derived from an EMBL/GenBank/DDBJ whole genome shotgun (WGS) entry which is preliminary data.</text>
</comment>
<keyword evidence="6" id="KW-0175">Coiled coil</keyword>
<evidence type="ECO:0000256" key="1">
    <source>
        <dbReference type="ARBA" id="ARBA00004123"/>
    </source>
</evidence>
<evidence type="ECO:0008006" key="12">
    <source>
        <dbReference type="Google" id="ProtNLM"/>
    </source>
</evidence>
<dbReference type="SMART" id="SM00456">
    <property type="entry name" value="WW"/>
    <property type="match status" value="1"/>
</dbReference>
<keyword evidence="2" id="KW-0479">Metal-binding</keyword>
<dbReference type="InterPro" id="IPR013085">
    <property type="entry name" value="U1-CZ_Znf_C2H2"/>
</dbReference>
<dbReference type="GO" id="GO:0071011">
    <property type="term" value="C:precatalytic spliceosome"/>
    <property type="evidence" value="ECO:0007669"/>
    <property type="project" value="TreeGrafter"/>
</dbReference>
<dbReference type="Pfam" id="PF00397">
    <property type="entry name" value="WW"/>
    <property type="match status" value="1"/>
</dbReference>
<dbReference type="GO" id="GO:0008270">
    <property type="term" value="F:zinc ion binding"/>
    <property type="evidence" value="ECO:0007669"/>
    <property type="project" value="UniProtKB-KW"/>
</dbReference>
<feature type="domain" description="WW" evidence="8">
    <location>
        <begin position="133"/>
        <end position="166"/>
    </location>
</feature>
<dbReference type="Gene3D" id="3.30.160.60">
    <property type="entry name" value="Classic Zinc Finger"/>
    <property type="match status" value="1"/>
</dbReference>
<evidence type="ECO:0000256" key="4">
    <source>
        <dbReference type="ARBA" id="ARBA00022833"/>
    </source>
</evidence>
<dbReference type="InterPro" id="IPR036236">
    <property type="entry name" value="Znf_C2H2_sf"/>
</dbReference>
<keyword evidence="7" id="KW-0732">Signal</keyword>
<evidence type="ECO:0000256" key="7">
    <source>
        <dbReference type="SAM" id="SignalP"/>
    </source>
</evidence>
<protein>
    <recommendedName>
        <fullName evidence="12">WW domain-binding protein 4</fullName>
    </recommendedName>
</protein>
<sequence length="306" mass="35902">MARNKNRSIFLYLFNICYLKLIMTEYWQSQARKYCEFCKCWFADNKVSISFHENGKKHKESVKKHISQLSKRSAKEFKAKEKLDNELQKMEKAAMSAYMKDVQNNADLTSKNINEMLEQDGNSSDIIAPSVITKKEPLWQEVKTDDAKPYFWNTETNETTWDEPDNYLSIAQQEEKKLRNDKKQKKILKEKQKEAMIEVKAHLVRESMKELAVKPEKATPTIFSYGPEPRSSKPYGKWETVVQEPVEKIDLQLPKKEVHLPPVVVEPEVVKFKEKRVDSLGDGPVEFKKRKINNAKRNIRQKLNDE</sequence>
<dbReference type="GO" id="GO:0000398">
    <property type="term" value="P:mRNA splicing, via spliceosome"/>
    <property type="evidence" value="ECO:0007669"/>
    <property type="project" value="InterPro"/>
</dbReference>
<keyword evidence="5" id="KW-0539">Nucleus</keyword>
<name>A0A9P0TY93_PIEBR</name>
<dbReference type="SUPFAM" id="SSF57667">
    <property type="entry name" value="beta-beta-alpha zinc fingers"/>
    <property type="match status" value="1"/>
</dbReference>
<gene>
    <name evidence="10" type="ORF">PIBRA_LOCUS13412</name>
</gene>
<evidence type="ECO:0000256" key="3">
    <source>
        <dbReference type="ARBA" id="ARBA00022771"/>
    </source>
</evidence>
<organism evidence="10 11">
    <name type="scientific">Pieris brassicae</name>
    <name type="common">White butterfly</name>
    <name type="synonym">Large white butterfly</name>
    <dbReference type="NCBI Taxonomy" id="7116"/>
    <lineage>
        <taxon>Eukaryota</taxon>
        <taxon>Metazoa</taxon>
        <taxon>Ecdysozoa</taxon>
        <taxon>Arthropoda</taxon>
        <taxon>Hexapoda</taxon>
        <taxon>Insecta</taxon>
        <taxon>Pterygota</taxon>
        <taxon>Neoptera</taxon>
        <taxon>Endopterygota</taxon>
        <taxon>Lepidoptera</taxon>
        <taxon>Glossata</taxon>
        <taxon>Ditrysia</taxon>
        <taxon>Papilionoidea</taxon>
        <taxon>Pieridae</taxon>
        <taxon>Pierinae</taxon>
        <taxon>Pieris</taxon>
    </lineage>
</organism>
<evidence type="ECO:0000256" key="5">
    <source>
        <dbReference type="ARBA" id="ARBA00023242"/>
    </source>
</evidence>
<dbReference type="PANTHER" id="PTHR13173:SF10">
    <property type="entry name" value="WW DOMAIN-BINDING PROTEIN 4"/>
    <property type="match status" value="1"/>
</dbReference>
<feature type="signal peptide" evidence="7">
    <location>
        <begin position="1"/>
        <end position="24"/>
    </location>
</feature>
<dbReference type="PROSITE" id="PS01159">
    <property type="entry name" value="WW_DOMAIN_1"/>
    <property type="match status" value="1"/>
</dbReference>
<dbReference type="PANTHER" id="PTHR13173">
    <property type="entry name" value="WW DOMAIN BINDING PROTEIN 4"/>
    <property type="match status" value="1"/>
</dbReference>
<dbReference type="AlphaFoldDB" id="A0A9P0TY93"/>
<dbReference type="SMART" id="SM00451">
    <property type="entry name" value="ZnF_U1"/>
    <property type="match status" value="1"/>
</dbReference>
<dbReference type="CDD" id="cd00201">
    <property type="entry name" value="WW"/>
    <property type="match status" value="1"/>
</dbReference>
<evidence type="ECO:0000259" key="8">
    <source>
        <dbReference type="PROSITE" id="PS50020"/>
    </source>
</evidence>
<dbReference type="PROSITE" id="PS50020">
    <property type="entry name" value="WW_DOMAIN_2"/>
    <property type="match status" value="1"/>
</dbReference>
<dbReference type="Gene3D" id="2.20.70.10">
    <property type="match status" value="1"/>
</dbReference>
<dbReference type="Pfam" id="PF06220">
    <property type="entry name" value="zf-U1"/>
    <property type="match status" value="1"/>
</dbReference>
<accession>A0A9P0TY93</accession>
<keyword evidence="11" id="KW-1185">Reference proteome</keyword>
<dbReference type="InterPro" id="IPR036020">
    <property type="entry name" value="WW_dom_sf"/>
</dbReference>
<reference evidence="10" key="1">
    <citation type="submission" date="2022-05" db="EMBL/GenBank/DDBJ databases">
        <authorList>
            <person name="Okamura Y."/>
        </authorList>
    </citation>
    <scope>NUCLEOTIDE SEQUENCE</scope>
</reference>
<feature type="chain" id="PRO_5040484485" description="WW domain-binding protein 4" evidence="7">
    <location>
        <begin position="25"/>
        <end position="306"/>
    </location>
</feature>
<dbReference type="InterPro" id="IPR040023">
    <property type="entry name" value="WBP4"/>
</dbReference>
<feature type="coiled-coil region" evidence="6">
    <location>
        <begin position="171"/>
        <end position="198"/>
    </location>
</feature>
<dbReference type="InterPro" id="IPR003604">
    <property type="entry name" value="Matrin/U1-like-C_Znf_C2H2"/>
</dbReference>
<dbReference type="GO" id="GO:0003723">
    <property type="term" value="F:RNA binding"/>
    <property type="evidence" value="ECO:0007669"/>
    <property type="project" value="TreeGrafter"/>
</dbReference>
<proteinExistence type="predicted"/>
<evidence type="ECO:0000256" key="6">
    <source>
        <dbReference type="SAM" id="Coils"/>
    </source>
</evidence>
<dbReference type="InterPro" id="IPR000690">
    <property type="entry name" value="Matrin/U1-C_Znf_C2H2"/>
</dbReference>
<feature type="coiled-coil region" evidence="6">
    <location>
        <begin position="73"/>
        <end position="119"/>
    </location>
</feature>